<dbReference type="AlphaFoldDB" id="A0A0Q3MLK8"/>
<keyword evidence="2" id="KW-1185">Reference proteome</keyword>
<name>A0A0Q3MLK8_AMAAE</name>
<dbReference type="EMBL" id="LMAW01001481">
    <property type="protein sequence ID" value="KQK83440.1"/>
    <property type="molecule type" value="Genomic_DNA"/>
</dbReference>
<accession>A0A0Q3MLK8</accession>
<evidence type="ECO:0000313" key="2">
    <source>
        <dbReference type="Proteomes" id="UP000051836"/>
    </source>
</evidence>
<reference evidence="1 2" key="1">
    <citation type="submission" date="2015-10" db="EMBL/GenBank/DDBJ databases">
        <authorList>
            <person name="Gilbert D.G."/>
        </authorList>
    </citation>
    <scope>NUCLEOTIDE SEQUENCE [LARGE SCALE GENOMIC DNA]</scope>
    <source>
        <strain evidence="1">FVVF132</strain>
    </source>
</reference>
<proteinExistence type="predicted"/>
<sequence>MRLAEAALAVKQIRRLGCSNAKAFVIGSPCSDNRIPNVCLIRGNPVFKNHGTFLCNQSAAAWSTSASRKKIPAASQSVLKEKAHQGLEATKVSIEEKDFTQCKSVQSTLANVPTKLQDKYREKYGELFLDYM</sequence>
<organism evidence="1 2">
    <name type="scientific">Amazona aestiva</name>
    <name type="common">Blue-fronted Amazon parrot</name>
    <dbReference type="NCBI Taxonomy" id="12930"/>
    <lineage>
        <taxon>Eukaryota</taxon>
        <taxon>Metazoa</taxon>
        <taxon>Chordata</taxon>
        <taxon>Craniata</taxon>
        <taxon>Vertebrata</taxon>
        <taxon>Euteleostomi</taxon>
        <taxon>Archelosauria</taxon>
        <taxon>Archosauria</taxon>
        <taxon>Dinosauria</taxon>
        <taxon>Saurischia</taxon>
        <taxon>Theropoda</taxon>
        <taxon>Coelurosauria</taxon>
        <taxon>Aves</taxon>
        <taxon>Neognathae</taxon>
        <taxon>Neoaves</taxon>
        <taxon>Telluraves</taxon>
        <taxon>Australaves</taxon>
        <taxon>Psittaciformes</taxon>
        <taxon>Psittacidae</taxon>
        <taxon>Amazona</taxon>
    </lineage>
</organism>
<comment type="caution">
    <text evidence="1">The sequence shown here is derived from an EMBL/GenBank/DDBJ whole genome shotgun (WGS) entry which is preliminary data.</text>
</comment>
<protein>
    <submittedName>
        <fullName evidence="1">Uncharacterized protein</fullName>
    </submittedName>
</protein>
<gene>
    <name evidence="1" type="ORF">AAES_60341</name>
</gene>
<evidence type="ECO:0000313" key="1">
    <source>
        <dbReference type="EMBL" id="KQK83440.1"/>
    </source>
</evidence>
<dbReference type="Proteomes" id="UP000051836">
    <property type="component" value="Unassembled WGS sequence"/>
</dbReference>